<keyword evidence="10" id="KW-1185">Reference proteome</keyword>
<feature type="domain" description="PAC" evidence="8">
    <location>
        <begin position="90"/>
        <end position="142"/>
    </location>
</feature>
<feature type="domain" description="PAC" evidence="8">
    <location>
        <begin position="639"/>
        <end position="689"/>
    </location>
</feature>
<feature type="coiled-coil region" evidence="6">
    <location>
        <begin position="130"/>
        <end position="157"/>
    </location>
</feature>
<dbReference type="PANTHER" id="PTHR43304">
    <property type="entry name" value="PHYTOCHROME-LIKE PROTEIN CPH1"/>
    <property type="match status" value="1"/>
</dbReference>
<feature type="domain" description="PAS" evidence="7">
    <location>
        <begin position="449"/>
        <end position="495"/>
    </location>
</feature>
<dbReference type="SMART" id="SM00086">
    <property type="entry name" value="PAC"/>
    <property type="match status" value="6"/>
</dbReference>
<comment type="catalytic activity">
    <reaction evidence="1">
        <text>ATP + protein L-histidine = ADP + protein N-phospho-L-histidine.</text>
        <dbReference type="EC" id="2.7.13.3"/>
    </reaction>
</comment>
<sequence>MNTFQEQFLKGELGPEFFASIFDITSEAIWMKDINTGAGTWIASDENRRKYNIPDEVPQDFWLQGIHPDDATQATAAFAKALADKNVLKFKHTYRYRGYKAQYFYIEDTMKFLRHADGRAYKVIGAWKDISDQRSRQQMLEDTLRNLETERERFKLISEISNAAMWDLDVATGNLSWYAGSKALDEFGLNRVGYVLGDWKNSLHEDDRDRVDKYFDDVLSSGSSRYVDVYRVKKLDGSYASMLDQATIIRDENGNAVRALGGWVDITRERQRESVLEEALQYQRNLNEELALREEELTSTEEELRQINEQLSENVKTLSEREFILTQSQHLAKIGSWDYDVQAKTMYWSNEMYNIFGVDHSFNVNSLNEIYGLFDENSGHLVKESFQNILQQQNHPFDLTALTVTPLGYKKWVRITAYPMLEGDTFRRVLGLTYDITYFKESEERLKASEEKFAKAFRNNPDLMTIMREEDFVIVDVNEKIFDVLGYTRQEVVGKVAMEFGFFVNDHERQAYYMQYFTHGEVSLECAWRRKEGRSIQIRLNSSRIEIEGKAFIISVIQDISERKAAEEKFQKAFDLNPDLTLIFRERDMVLVEANSKLEEVSYYKREEVIGRSSTEFNLWMNLDERQLFFEELFKHGEAYYEAMFLKKNGESFYGTVASSRINLSGERHIITIVRDITEKKEAEAKLISSEANLNATINNTEFFIWSINRQYQLTSLNKPWKDHIKRTYGADLEVGMDVRSFFKTSFPETQLASWSEWCQKVLSGEPLKVEARFRDRDFQYSLSPILSNDSVDGVAVFAEDITDRRLAERKILQNEVNMNAIINNSDMSIWSVDKDFRLMAVNNNFITYMREWYGLDYEVGQQMIDISKDKVPDEMLDYWTSLFKRALAGEIVLTEGELNNAYLQYSVNPIIEGQNVVGAAIYSRNITDRVLRERELLEANKKIGELKLMALRSVMNPHFIFNALNSIQFFIAKNDRLNAINYLSTFSKLIRGILTNSVKNKIRLADEIELLQHYVNLELVRFEDKFDCVFEVSPDLDVDNIEIPSLLIQPYVENAILHGLYNKAGKGRLCIRVQEDGDRVLFEIEDDGIGRTAALKLRQQNFPQHKSMGTVLTEERLKLVNQDEQVSYEVIDLFQGGQPAGTRVKIWIGM</sequence>
<keyword evidence="5" id="KW-0418">Kinase</keyword>
<comment type="caution">
    <text evidence="9">The sequence shown here is derived from an EMBL/GenBank/DDBJ whole genome shotgun (WGS) entry which is preliminary data.</text>
</comment>
<dbReference type="Pfam" id="PF13426">
    <property type="entry name" value="PAS_9"/>
    <property type="match status" value="2"/>
</dbReference>
<protein>
    <recommendedName>
        <fullName evidence="2">histidine kinase</fullName>
        <ecNumber evidence="2">2.7.13.3</ecNumber>
    </recommendedName>
</protein>
<keyword evidence="6" id="KW-0175">Coiled coil</keyword>
<dbReference type="InterPro" id="IPR000700">
    <property type="entry name" value="PAS-assoc_C"/>
</dbReference>
<evidence type="ECO:0000259" key="7">
    <source>
        <dbReference type="PROSITE" id="PS50112"/>
    </source>
</evidence>
<evidence type="ECO:0000256" key="1">
    <source>
        <dbReference type="ARBA" id="ARBA00000085"/>
    </source>
</evidence>
<dbReference type="Gene3D" id="3.30.565.10">
    <property type="entry name" value="Histidine kinase-like ATPase, C-terminal domain"/>
    <property type="match status" value="1"/>
</dbReference>
<proteinExistence type="predicted"/>
<dbReference type="EC" id="2.7.13.3" evidence="2"/>
<dbReference type="SUPFAM" id="SSF55874">
    <property type="entry name" value="ATPase domain of HSP90 chaperone/DNA topoisomerase II/histidine kinase"/>
    <property type="match status" value="1"/>
</dbReference>
<dbReference type="PROSITE" id="PS50112">
    <property type="entry name" value="PAS"/>
    <property type="match status" value="1"/>
</dbReference>
<evidence type="ECO:0000256" key="3">
    <source>
        <dbReference type="ARBA" id="ARBA00022553"/>
    </source>
</evidence>
<feature type="domain" description="PAC" evidence="8">
    <location>
        <begin position="225"/>
        <end position="278"/>
    </location>
</feature>
<gene>
    <name evidence="9" type="ORF">JI741_25165</name>
</gene>
<dbReference type="Pfam" id="PF06580">
    <property type="entry name" value="His_kinase"/>
    <property type="match status" value="1"/>
</dbReference>
<feature type="domain" description="PAC" evidence="8">
    <location>
        <begin position="395"/>
        <end position="448"/>
    </location>
</feature>
<name>A0ABS1KYQ7_9BACT</name>
<feature type="domain" description="PAC" evidence="8">
    <location>
        <begin position="522"/>
        <end position="572"/>
    </location>
</feature>
<dbReference type="EMBL" id="JAERRB010000011">
    <property type="protein sequence ID" value="MBL0744549.1"/>
    <property type="molecule type" value="Genomic_DNA"/>
</dbReference>
<dbReference type="InterPro" id="IPR001610">
    <property type="entry name" value="PAC"/>
</dbReference>
<evidence type="ECO:0000256" key="4">
    <source>
        <dbReference type="ARBA" id="ARBA00022679"/>
    </source>
</evidence>
<evidence type="ECO:0000256" key="5">
    <source>
        <dbReference type="ARBA" id="ARBA00022777"/>
    </source>
</evidence>
<dbReference type="NCBIfam" id="TIGR00229">
    <property type="entry name" value="sensory_box"/>
    <property type="match status" value="3"/>
</dbReference>
<dbReference type="InterPro" id="IPR052162">
    <property type="entry name" value="Sensor_kinase/Photoreceptor"/>
</dbReference>
<dbReference type="PANTHER" id="PTHR43304:SF1">
    <property type="entry name" value="PAC DOMAIN-CONTAINING PROTEIN"/>
    <property type="match status" value="1"/>
</dbReference>
<evidence type="ECO:0000256" key="2">
    <source>
        <dbReference type="ARBA" id="ARBA00012438"/>
    </source>
</evidence>
<accession>A0ABS1KYQ7</accession>
<organism evidence="9 10">
    <name type="scientific">Chryseolinea lacunae</name>
    <dbReference type="NCBI Taxonomy" id="2801331"/>
    <lineage>
        <taxon>Bacteria</taxon>
        <taxon>Pseudomonadati</taxon>
        <taxon>Bacteroidota</taxon>
        <taxon>Cytophagia</taxon>
        <taxon>Cytophagales</taxon>
        <taxon>Fulvivirgaceae</taxon>
        <taxon>Chryseolinea</taxon>
    </lineage>
</organism>
<feature type="coiled-coil region" evidence="6">
    <location>
        <begin position="276"/>
        <end position="321"/>
    </location>
</feature>
<evidence type="ECO:0000256" key="6">
    <source>
        <dbReference type="SAM" id="Coils"/>
    </source>
</evidence>
<keyword evidence="4" id="KW-0808">Transferase</keyword>
<evidence type="ECO:0000313" key="9">
    <source>
        <dbReference type="EMBL" id="MBL0744549.1"/>
    </source>
</evidence>
<dbReference type="PROSITE" id="PS50113">
    <property type="entry name" value="PAC"/>
    <property type="match status" value="5"/>
</dbReference>
<dbReference type="Gene3D" id="3.30.450.20">
    <property type="entry name" value="PAS domain"/>
    <property type="match status" value="7"/>
</dbReference>
<dbReference type="InterPro" id="IPR010559">
    <property type="entry name" value="Sig_transdc_His_kin_internal"/>
</dbReference>
<dbReference type="CDD" id="cd00130">
    <property type="entry name" value="PAS"/>
    <property type="match status" value="2"/>
</dbReference>
<dbReference type="Proteomes" id="UP000613030">
    <property type="component" value="Unassembled WGS sequence"/>
</dbReference>
<dbReference type="InterPro" id="IPR013655">
    <property type="entry name" value="PAS_fold_3"/>
</dbReference>
<evidence type="ECO:0000259" key="8">
    <source>
        <dbReference type="PROSITE" id="PS50113"/>
    </source>
</evidence>
<dbReference type="Pfam" id="PF08447">
    <property type="entry name" value="PAS_3"/>
    <property type="match status" value="2"/>
</dbReference>
<dbReference type="RefSeq" id="WP_202014227.1">
    <property type="nucleotide sequence ID" value="NZ_JAERRB010000011.1"/>
</dbReference>
<keyword evidence="3" id="KW-0597">Phosphoprotein</keyword>
<dbReference type="InterPro" id="IPR036890">
    <property type="entry name" value="HATPase_C_sf"/>
</dbReference>
<dbReference type="InterPro" id="IPR000014">
    <property type="entry name" value="PAS"/>
</dbReference>
<evidence type="ECO:0000313" key="10">
    <source>
        <dbReference type="Proteomes" id="UP000613030"/>
    </source>
</evidence>
<dbReference type="SMART" id="SM00091">
    <property type="entry name" value="PAS"/>
    <property type="match status" value="7"/>
</dbReference>
<dbReference type="SUPFAM" id="SSF55785">
    <property type="entry name" value="PYP-like sensor domain (PAS domain)"/>
    <property type="match status" value="7"/>
</dbReference>
<reference evidence="9 10" key="1">
    <citation type="submission" date="2021-01" db="EMBL/GenBank/DDBJ databases">
        <title>Chryseolinea sp. Jin1 Genome sequencing and assembly.</title>
        <authorList>
            <person name="Kim I."/>
        </authorList>
    </citation>
    <scope>NUCLEOTIDE SEQUENCE [LARGE SCALE GENOMIC DNA]</scope>
    <source>
        <strain evidence="9 10">Jin1</strain>
    </source>
</reference>
<dbReference type="InterPro" id="IPR035965">
    <property type="entry name" value="PAS-like_dom_sf"/>
</dbReference>